<name>A0A0F6W8Z3_9BACT</name>
<reference evidence="1 2" key="1">
    <citation type="submission" date="2015-03" db="EMBL/GenBank/DDBJ databases">
        <title>Genome assembly of Sandaracinus amylolyticus DSM 53668.</title>
        <authorList>
            <person name="Sharma G."/>
            <person name="Subramanian S."/>
        </authorList>
    </citation>
    <scope>NUCLEOTIDE SEQUENCE [LARGE SCALE GENOMIC DNA]</scope>
    <source>
        <strain evidence="1 2">DSM 53668</strain>
    </source>
</reference>
<evidence type="ECO:0000313" key="2">
    <source>
        <dbReference type="Proteomes" id="UP000034883"/>
    </source>
</evidence>
<keyword evidence="2" id="KW-1185">Reference proteome</keyword>
<sequence length="179" mass="19626">MTVESAILLLPWIALVALDRRALAGDVELSTLIEPIAARPVPGEYRTSIAYYRAVLALRAKDARSARALLDAVPRPLPRKRHAEAFEYLGALLDVVEGATERTLASAAAHEHGPRRASWLAVRAHAQAASGDVESARATLRMLRALRDPQLDLASVARWELPASRLASELMRGEEHPFR</sequence>
<protein>
    <submittedName>
        <fullName evidence="1">Uncharacterized protein</fullName>
    </submittedName>
</protein>
<accession>A0A0F6W8Z3</accession>
<dbReference type="AlphaFoldDB" id="A0A0F6W8Z3"/>
<dbReference type="STRING" id="927083.DB32_007655"/>
<gene>
    <name evidence="1" type="ORF">DB32_007655</name>
</gene>
<dbReference type="EMBL" id="CP011125">
    <property type="protein sequence ID" value="AKF10506.1"/>
    <property type="molecule type" value="Genomic_DNA"/>
</dbReference>
<organism evidence="1 2">
    <name type="scientific">Sandaracinus amylolyticus</name>
    <dbReference type="NCBI Taxonomy" id="927083"/>
    <lineage>
        <taxon>Bacteria</taxon>
        <taxon>Pseudomonadati</taxon>
        <taxon>Myxococcota</taxon>
        <taxon>Polyangia</taxon>
        <taxon>Polyangiales</taxon>
        <taxon>Sandaracinaceae</taxon>
        <taxon>Sandaracinus</taxon>
    </lineage>
</organism>
<proteinExistence type="predicted"/>
<evidence type="ECO:0000313" key="1">
    <source>
        <dbReference type="EMBL" id="AKF10506.1"/>
    </source>
</evidence>
<dbReference type="RefSeq" id="WP_169791684.1">
    <property type="nucleotide sequence ID" value="NZ_CP011125.1"/>
</dbReference>
<dbReference type="Proteomes" id="UP000034883">
    <property type="component" value="Chromosome"/>
</dbReference>
<dbReference type="KEGG" id="samy:DB32_007655"/>